<dbReference type="RefSeq" id="WP_087018431.1">
    <property type="nucleotide sequence ID" value="NZ_CP178353.1"/>
</dbReference>
<comment type="pathway">
    <text evidence="2 8">Amino-acid biosynthesis; L-valine biosynthesis; L-valine from pyruvate: step 1/4.</text>
</comment>
<dbReference type="NCBIfam" id="NF008864">
    <property type="entry name" value="PRK11895.1"/>
    <property type="match status" value="1"/>
</dbReference>
<dbReference type="GO" id="GO:1990610">
    <property type="term" value="F:acetolactate synthase regulator activity"/>
    <property type="evidence" value="ECO:0007669"/>
    <property type="project" value="UniProtKB-UniRule"/>
</dbReference>
<dbReference type="CDD" id="cd04878">
    <property type="entry name" value="ACT_AHAS"/>
    <property type="match status" value="1"/>
</dbReference>
<evidence type="ECO:0000256" key="4">
    <source>
        <dbReference type="ARBA" id="ARBA00011744"/>
    </source>
</evidence>
<reference evidence="10 11" key="1">
    <citation type="submission" date="2017-05" db="EMBL/GenBank/DDBJ databases">
        <title>Butyricicoccus porcorum sp. nov. a butyrate-producing bacterium from the swine intestinal tract.</title>
        <authorList>
            <person name="Trachsel J."/>
            <person name="Humphrey S."/>
            <person name="Allen H.K."/>
        </authorList>
    </citation>
    <scope>NUCLEOTIDE SEQUENCE [LARGE SCALE GENOMIC DNA]</scope>
    <source>
        <strain evidence="10">BB10</strain>
    </source>
</reference>
<dbReference type="Pfam" id="PF10369">
    <property type="entry name" value="ALS_ss_C"/>
    <property type="match status" value="1"/>
</dbReference>
<dbReference type="GO" id="GO:0005829">
    <property type="term" value="C:cytosol"/>
    <property type="evidence" value="ECO:0007669"/>
    <property type="project" value="TreeGrafter"/>
</dbReference>
<comment type="function">
    <text evidence="8">Catalyzes the conversion of 2 pyruvate molecules into acetolactate in the first common step of the biosynthetic pathway of the branched-amino acids such as leucine, isoleucine, and valine.</text>
</comment>
<accession>A0A252F5D6</accession>
<evidence type="ECO:0000313" key="11">
    <source>
        <dbReference type="Proteomes" id="UP000194903"/>
    </source>
</evidence>
<evidence type="ECO:0000313" key="10">
    <source>
        <dbReference type="EMBL" id="OUM20975.1"/>
    </source>
</evidence>
<dbReference type="AlphaFoldDB" id="A0A252F5D6"/>
<dbReference type="PROSITE" id="PS51671">
    <property type="entry name" value="ACT"/>
    <property type="match status" value="1"/>
</dbReference>
<dbReference type="GO" id="GO:0009099">
    <property type="term" value="P:L-valine biosynthetic process"/>
    <property type="evidence" value="ECO:0007669"/>
    <property type="project" value="UniProtKB-UniRule"/>
</dbReference>
<keyword evidence="5 8" id="KW-0028">Amino-acid biosynthesis</keyword>
<dbReference type="InterPro" id="IPR054480">
    <property type="entry name" value="AHAS_small-like_ACT"/>
</dbReference>
<dbReference type="GO" id="GO:0003984">
    <property type="term" value="F:acetolactate synthase activity"/>
    <property type="evidence" value="ECO:0007669"/>
    <property type="project" value="UniProtKB-UniRule"/>
</dbReference>
<keyword evidence="6 8" id="KW-0100">Branched-chain amino acid biosynthesis</keyword>
<comment type="subunit">
    <text evidence="4 8">Dimer of large and small chains.</text>
</comment>
<dbReference type="NCBIfam" id="TIGR00119">
    <property type="entry name" value="acolac_sm"/>
    <property type="match status" value="1"/>
</dbReference>
<evidence type="ECO:0000256" key="3">
    <source>
        <dbReference type="ARBA" id="ARBA00006341"/>
    </source>
</evidence>
<evidence type="ECO:0000256" key="7">
    <source>
        <dbReference type="ARBA" id="ARBA00048670"/>
    </source>
</evidence>
<dbReference type="Proteomes" id="UP000194903">
    <property type="component" value="Unassembled WGS sequence"/>
</dbReference>
<protein>
    <recommendedName>
        <fullName evidence="8">Acetolactate synthase small subunit</fullName>
        <shortName evidence="8">AHAS</shortName>
        <shortName evidence="8">ALS</shortName>
        <ecNumber evidence="8">2.2.1.6</ecNumber>
    </recommendedName>
    <alternativeName>
        <fullName evidence="8">Acetohydroxy-acid synthase small subunit</fullName>
    </alternativeName>
</protein>
<dbReference type="InterPro" id="IPR045865">
    <property type="entry name" value="ACT-like_dom_sf"/>
</dbReference>
<evidence type="ECO:0000256" key="1">
    <source>
        <dbReference type="ARBA" id="ARBA00004974"/>
    </source>
</evidence>
<dbReference type="Gene3D" id="3.30.70.260">
    <property type="match status" value="1"/>
</dbReference>
<dbReference type="Pfam" id="PF22629">
    <property type="entry name" value="ACT_AHAS_ss"/>
    <property type="match status" value="1"/>
</dbReference>
<organism evidence="10 11">
    <name type="scientific">Butyricicoccus porcorum</name>
    <dbReference type="NCBI Taxonomy" id="1945634"/>
    <lineage>
        <taxon>Bacteria</taxon>
        <taxon>Bacillati</taxon>
        <taxon>Bacillota</taxon>
        <taxon>Clostridia</taxon>
        <taxon>Eubacteriales</taxon>
        <taxon>Butyricicoccaceae</taxon>
        <taxon>Butyricicoccus</taxon>
    </lineage>
</organism>
<dbReference type="UniPathway" id="UPA00047">
    <property type="reaction ID" value="UER00055"/>
</dbReference>
<dbReference type="InterPro" id="IPR004789">
    <property type="entry name" value="Acetalactate_synth_ssu"/>
</dbReference>
<comment type="similarity">
    <text evidence="3 8">Belongs to the acetolactate synthase small subunit family.</text>
</comment>
<dbReference type="GO" id="GO:0009097">
    <property type="term" value="P:isoleucine biosynthetic process"/>
    <property type="evidence" value="ECO:0007669"/>
    <property type="project" value="UniProtKB-UniRule"/>
</dbReference>
<dbReference type="EMBL" id="NHOC01000004">
    <property type="protein sequence ID" value="OUM20975.1"/>
    <property type="molecule type" value="Genomic_DNA"/>
</dbReference>
<dbReference type="UniPathway" id="UPA00049">
    <property type="reaction ID" value="UER00059"/>
</dbReference>
<keyword evidence="8" id="KW-0808">Transferase</keyword>
<comment type="caution">
    <text evidence="10">The sequence shown here is derived from an EMBL/GenBank/DDBJ whole genome shotgun (WGS) entry which is preliminary data.</text>
</comment>
<evidence type="ECO:0000256" key="8">
    <source>
        <dbReference type="RuleBase" id="RU368092"/>
    </source>
</evidence>
<dbReference type="Gene3D" id="3.30.70.1150">
    <property type="entry name" value="ACT-like. Chain A, domain 2"/>
    <property type="match status" value="1"/>
</dbReference>
<dbReference type="PANTHER" id="PTHR30239">
    <property type="entry name" value="ACETOLACTATE SYNTHASE SMALL SUBUNIT"/>
    <property type="match status" value="1"/>
</dbReference>
<dbReference type="InterPro" id="IPR002912">
    <property type="entry name" value="ACT_dom"/>
</dbReference>
<sequence>MEKYIISALVQNHSGVLARVSSLFGRRGFNIDSLTVSPTTDPEISRITIVVIGDEYTLGQVLKQMAKLEECIEVVHIEEDEAFCWELVLVKIRGDVNDREAVRELCGVYHADVVSSSDETIIVRMDGTPSRIDTFLSVISSFDIVESSRTGVTAVHKDKNNA</sequence>
<evidence type="ECO:0000256" key="5">
    <source>
        <dbReference type="ARBA" id="ARBA00022605"/>
    </source>
</evidence>
<comment type="catalytic activity">
    <reaction evidence="7 8">
        <text>2 pyruvate + H(+) = (2S)-2-acetolactate + CO2</text>
        <dbReference type="Rhea" id="RHEA:25249"/>
        <dbReference type="ChEBI" id="CHEBI:15361"/>
        <dbReference type="ChEBI" id="CHEBI:15378"/>
        <dbReference type="ChEBI" id="CHEBI:16526"/>
        <dbReference type="ChEBI" id="CHEBI:58476"/>
        <dbReference type="EC" id="2.2.1.6"/>
    </reaction>
</comment>
<feature type="domain" description="ACT" evidence="9">
    <location>
        <begin position="5"/>
        <end position="82"/>
    </location>
</feature>
<comment type="pathway">
    <text evidence="1 8">Amino-acid biosynthesis; L-isoleucine biosynthesis; L-isoleucine from 2-oxobutanoate: step 1/4.</text>
</comment>
<dbReference type="InterPro" id="IPR027271">
    <property type="entry name" value="Acetolactate_synth/TF_NikR_C"/>
</dbReference>
<keyword evidence="11" id="KW-1185">Reference proteome</keyword>
<evidence type="ECO:0000256" key="6">
    <source>
        <dbReference type="ARBA" id="ARBA00023304"/>
    </source>
</evidence>
<dbReference type="PANTHER" id="PTHR30239:SF0">
    <property type="entry name" value="ACETOLACTATE SYNTHASE SMALL SUBUNIT 1, CHLOROPLASTIC"/>
    <property type="match status" value="1"/>
</dbReference>
<dbReference type="OrthoDB" id="9787365at2"/>
<dbReference type="InterPro" id="IPR019455">
    <property type="entry name" value="Acetolactate_synth_ssu_C"/>
</dbReference>
<evidence type="ECO:0000256" key="2">
    <source>
        <dbReference type="ARBA" id="ARBA00005025"/>
    </source>
</evidence>
<dbReference type="InterPro" id="IPR039557">
    <property type="entry name" value="AHAS_ACT"/>
</dbReference>
<proteinExistence type="inferred from homology"/>
<dbReference type="SUPFAM" id="SSF55021">
    <property type="entry name" value="ACT-like"/>
    <property type="match status" value="2"/>
</dbReference>
<name>A0A252F5D6_9FIRM</name>
<dbReference type="EC" id="2.2.1.6" evidence="8"/>
<gene>
    <name evidence="10" type="ORF">CBW42_05175</name>
</gene>
<evidence type="ECO:0000259" key="9">
    <source>
        <dbReference type="PROSITE" id="PS51671"/>
    </source>
</evidence>